<organism evidence="3 4">
    <name type="scientific">Mycobacteroides abscessus subsp. bolletii 50594</name>
    <dbReference type="NCBI Taxonomy" id="1303024"/>
    <lineage>
        <taxon>Bacteria</taxon>
        <taxon>Bacillati</taxon>
        <taxon>Actinomycetota</taxon>
        <taxon>Actinomycetes</taxon>
        <taxon>Mycobacteriales</taxon>
        <taxon>Mycobacteriaceae</taxon>
        <taxon>Mycobacteroides</taxon>
        <taxon>Mycobacteroides abscessus</taxon>
    </lineage>
</organism>
<evidence type="ECO:0000259" key="2">
    <source>
        <dbReference type="Pfam" id="PF14021"/>
    </source>
</evidence>
<dbReference type="KEGG" id="mabb:MASS_4371"/>
<accession>A0AB33AGT5</accession>
<protein>
    <recommendedName>
        <fullName evidence="2">TNT domain-containing protein</fullName>
    </recommendedName>
</protein>
<name>A0AB33AGT5_9MYCO</name>
<sequence length="577" mass="61803">MTTLDEFMAKKANDYMAVVDTWRPQTRQFKEVYDEYKRWVGAPAGTEWTGRTANAAYETASTDCHGSDNADDTAEDAGKLVAATIQYEVVDPLVNGQRLIERVLEHKDQGVSIDQNFNMHYTPAEGESDESIARNRQHVADTERQVKEYVAKWEKGCQTLKAQADAAAQKITGCINPKTALVDGRKILRDAASAGDPTGTATAIDYKKLYPKTTVDGHQVGSIGAMPGVHDGSQVPEPSAAATRAMGAVPPFDPNSPATKAGLDALRKDLESKGWTPQQIDAGINRMLTPGKTVAEPSPWKSPDGKTPPRPGFGEGFGDGWNGFFDRMHNLTGQEGVDKFVDGWKDLGKGVGTEIFERTANPIGAGISDIKDAKDLINSPNPGYTFGHIAGEAAPGVATLPFGGEGMAVRAGLPAELLTEGGAPAAILKDWNPTGGMPWKEFESQFGTPGEARIWPTENQGFPPGYVPHEANLPPGTIIDRFGSDGGRYLAPDGTPFADRALAPESVGGAYNRYMVTGQPLPPGWRIVEGPLQPFYGQTPSPGTVQYMIEAPDGVRPSVAELVDRGILDEYGPPLGR</sequence>
<dbReference type="Proteomes" id="UP000013961">
    <property type="component" value="Chromosome"/>
</dbReference>
<reference evidence="3 4" key="1">
    <citation type="journal article" date="2013" name="Genome Announc.">
        <title>Complete Genome Sequence of Mycobacterium massiliense Clinical Strain Asan 50594, Belonging to the Type II Genotype.</title>
        <authorList>
            <person name="Kim B.J."/>
            <person name="Kim B.R."/>
            <person name="Hong S.H."/>
            <person name="Seok S.H."/>
            <person name="Kook Y.H."/>
            <person name="Kim B.J."/>
        </authorList>
    </citation>
    <scope>NUCLEOTIDE SEQUENCE [LARGE SCALE GENOMIC DNA]</scope>
    <source>
        <strain evidence="3 4">50594</strain>
    </source>
</reference>
<evidence type="ECO:0000256" key="1">
    <source>
        <dbReference type="SAM" id="MobiDB-lite"/>
    </source>
</evidence>
<gene>
    <name evidence="3" type="ORF">MASS_4371</name>
</gene>
<proteinExistence type="predicted"/>
<dbReference type="EMBL" id="CP004374">
    <property type="protein sequence ID" value="AGM30973.1"/>
    <property type="molecule type" value="Genomic_DNA"/>
</dbReference>
<dbReference type="InterPro" id="IPR025331">
    <property type="entry name" value="TNT"/>
</dbReference>
<dbReference type="GO" id="GO:0050135">
    <property type="term" value="F:NADP+ nucleosidase activity"/>
    <property type="evidence" value="ECO:0007669"/>
    <property type="project" value="InterPro"/>
</dbReference>
<feature type="domain" description="TNT" evidence="2">
    <location>
        <begin position="473"/>
        <end position="570"/>
    </location>
</feature>
<dbReference type="AlphaFoldDB" id="A0AB33AGT5"/>
<feature type="region of interest" description="Disordered" evidence="1">
    <location>
        <begin position="290"/>
        <end position="310"/>
    </location>
</feature>
<dbReference type="RefSeq" id="WP_016343501.1">
    <property type="nucleotide sequence ID" value="NC_021282.1"/>
</dbReference>
<evidence type="ECO:0000313" key="4">
    <source>
        <dbReference type="Proteomes" id="UP000013961"/>
    </source>
</evidence>
<dbReference type="Pfam" id="PF14021">
    <property type="entry name" value="TNT"/>
    <property type="match status" value="1"/>
</dbReference>
<evidence type="ECO:0000313" key="3">
    <source>
        <dbReference type="EMBL" id="AGM30973.1"/>
    </source>
</evidence>